<reference evidence="2" key="1">
    <citation type="journal article" date="2016" name="Genome Announc.">
        <title>Draft Genome Sequences of Five Rapidly Growing Mycobacterium Species, M. thermoresistibile, M. fortuitum subsp. acetamidolyticum, M. canariasense, M. brisbanense, and M. novocastrense.</title>
        <authorList>
            <person name="Katahira K."/>
            <person name="Ogura Y."/>
            <person name="Gotoh Y."/>
            <person name="Hayashi T."/>
        </authorList>
    </citation>
    <scope>NUCLEOTIDE SEQUENCE [LARGE SCALE GENOMIC DNA]</scope>
    <source>
        <strain evidence="2">JCM15298</strain>
    </source>
</reference>
<reference evidence="2" key="2">
    <citation type="submission" date="2016-02" db="EMBL/GenBank/DDBJ databases">
        <title>Draft genome sequence of five rapidly growing Mycobacterium species.</title>
        <authorList>
            <person name="Katahira K."/>
            <person name="Gotou Y."/>
            <person name="Iida K."/>
            <person name="Ogura Y."/>
            <person name="Hayashi T."/>
        </authorList>
    </citation>
    <scope>NUCLEOTIDE SEQUENCE [LARGE SCALE GENOMIC DNA]</scope>
    <source>
        <strain evidence="2">JCM15298</strain>
    </source>
</reference>
<dbReference type="EMBL" id="BCSY01000039">
    <property type="protein sequence ID" value="GAS95487.1"/>
    <property type="molecule type" value="Genomic_DNA"/>
</dbReference>
<dbReference type="STRING" id="228230.RMCC_2453"/>
<sequence length="103" mass="11219">MSADAVRLVADVLRANFEPWLQGFMANYDPCNPPPAEWLAHCIEEWGKDTAAAVVAALGGLTQELSWRVGGVRGLVLDSTDAEDAEIIARRWVGQWKREGPAG</sequence>
<dbReference type="Proteomes" id="UP000069443">
    <property type="component" value="Unassembled WGS sequence"/>
</dbReference>
<organism evidence="1 2">
    <name type="scientific">Mycolicibacterium canariasense</name>
    <name type="common">Mycobacterium canariasense</name>
    <dbReference type="NCBI Taxonomy" id="228230"/>
    <lineage>
        <taxon>Bacteria</taxon>
        <taxon>Bacillati</taxon>
        <taxon>Actinomycetota</taxon>
        <taxon>Actinomycetes</taxon>
        <taxon>Mycobacteriales</taxon>
        <taxon>Mycobacteriaceae</taxon>
        <taxon>Mycolicibacterium</taxon>
    </lineage>
</organism>
<evidence type="ECO:0000313" key="1">
    <source>
        <dbReference type="EMBL" id="GAS95487.1"/>
    </source>
</evidence>
<protein>
    <submittedName>
        <fullName evidence="1">Uncharacterized protein</fullName>
    </submittedName>
</protein>
<evidence type="ECO:0000313" key="2">
    <source>
        <dbReference type="Proteomes" id="UP000069443"/>
    </source>
</evidence>
<accession>A0A100WBY7</accession>
<keyword evidence="2" id="KW-1185">Reference proteome</keyword>
<proteinExistence type="predicted"/>
<gene>
    <name evidence="1" type="ORF">RMCC_2453</name>
</gene>
<comment type="caution">
    <text evidence="1">The sequence shown here is derived from an EMBL/GenBank/DDBJ whole genome shotgun (WGS) entry which is preliminary data.</text>
</comment>
<dbReference type="AlphaFoldDB" id="A0A100WBY7"/>
<name>A0A100WBY7_MYCCR</name>